<dbReference type="STRING" id="946077.W5A_12836"/>
<keyword evidence="10" id="KW-1185">Reference proteome</keyword>
<dbReference type="PROSITE" id="PS51257">
    <property type="entry name" value="PROKAR_LIPOPROTEIN"/>
    <property type="match status" value="1"/>
</dbReference>
<evidence type="ECO:0000313" key="10">
    <source>
        <dbReference type="Proteomes" id="UP000005938"/>
    </source>
</evidence>
<dbReference type="GO" id="GO:0003755">
    <property type="term" value="F:peptidyl-prolyl cis-trans isomerase activity"/>
    <property type="evidence" value="ECO:0007669"/>
    <property type="project" value="UniProtKB-KW"/>
</dbReference>
<dbReference type="SUPFAM" id="SSF50891">
    <property type="entry name" value="Cyclophilin-like"/>
    <property type="match status" value="1"/>
</dbReference>
<dbReference type="InterPro" id="IPR020892">
    <property type="entry name" value="Cyclophilin-type_PPIase_CS"/>
</dbReference>
<dbReference type="RefSeq" id="WP_008241316.1">
    <property type="nucleotide sequence ID" value="NZ_AJJU01000037.1"/>
</dbReference>
<dbReference type="InterPro" id="IPR002130">
    <property type="entry name" value="Cyclophilin-type_PPIase_dom"/>
</dbReference>
<keyword evidence="4 6" id="KW-0697">Rotamase</keyword>
<dbReference type="CDD" id="cd00317">
    <property type="entry name" value="cyclophilin"/>
    <property type="match status" value="1"/>
</dbReference>
<sequence>MKNFILVCAIALGLTSCTSSKYPHLGDGVFADIQTTKGNMVVKLTYKETPNTVANFVSLAEGTNTLVADSLKGKPYYDGVIFHRVIQDFMIQGGDPTGTGMGSPGYKFEDEIVDTLRHSKKGILSMANAGPGTNGSQFFITHVPTPHLDGRHTVFGEVVEGVAVIDSIASVKTGPGNRPETPVVINKIVIIKNGKEAKSFDAAKVFSNYMQEVTRKEKEREEKMEAAKAAFTAAIIEDEAKATVLPSGLKILFTHQGEGPKPNHTQSVLINYAGYLTDGTLFDTSWLSVAETYGAVIPQKMQADGYKPFAMPYNESATLIPGFKEAMLSMKVGDKVRIFIPSFLGYGERGAGNVIPPNSDIIFDLELVGIAE</sequence>
<dbReference type="Pfam" id="PF00160">
    <property type="entry name" value="Pro_isomerase"/>
    <property type="match status" value="1"/>
</dbReference>
<gene>
    <name evidence="9" type="ORF">W5A_12836</name>
</gene>
<organism evidence="9 10">
    <name type="scientific">Imtechella halotolerans K1</name>
    <dbReference type="NCBI Taxonomy" id="946077"/>
    <lineage>
        <taxon>Bacteria</taxon>
        <taxon>Pseudomonadati</taxon>
        <taxon>Bacteroidota</taxon>
        <taxon>Flavobacteriia</taxon>
        <taxon>Flavobacteriales</taxon>
        <taxon>Flavobacteriaceae</taxon>
        <taxon>Imtechella</taxon>
    </lineage>
</organism>
<dbReference type="Pfam" id="PF00254">
    <property type="entry name" value="FKBP_C"/>
    <property type="match status" value="1"/>
</dbReference>
<evidence type="ECO:0000256" key="6">
    <source>
        <dbReference type="PROSITE-ProRule" id="PRU00277"/>
    </source>
</evidence>
<dbReference type="Gene3D" id="2.40.100.10">
    <property type="entry name" value="Cyclophilin-like"/>
    <property type="match status" value="1"/>
</dbReference>
<dbReference type="OrthoDB" id="9807797at2"/>
<evidence type="ECO:0000256" key="1">
    <source>
        <dbReference type="ARBA" id="ARBA00000971"/>
    </source>
</evidence>
<dbReference type="GO" id="GO:0006457">
    <property type="term" value="P:protein folding"/>
    <property type="evidence" value="ECO:0007669"/>
    <property type="project" value="InterPro"/>
</dbReference>
<feature type="domain" description="PPIase FKBP-type" evidence="7">
    <location>
        <begin position="265"/>
        <end position="371"/>
    </location>
</feature>
<dbReference type="eggNOG" id="COG0545">
    <property type="taxonomic scope" value="Bacteria"/>
</dbReference>
<dbReference type="InterPro" id="IPR044666">
    <property type="entry name" value="Cyclophilin_A-like"/>
</dbReference>
<evidence type="ECO:0000256" key="2">
    <source>
        <dbReference type="ARBA" id="ARBA00007365"/>
    </source>
</evidence>
<dbReference type="AlphaFoldDB" id="I0W7M7"/>
<dbReference type="eggNOG" id="COG0652">
    <property type="taxonomic scope" value="Bacteria"/>
</dbReference>
<dbReference type="SUPFAM" id="SSF54534">
    <property type="entry name" value="FKBP-like"/>
    <property type="match status" value="1"/>
</dbReference>
<comment type="similarity">
    <text evidence="2">Belongs to the cyclophilin-type PPIase family.</text>
</comment>
<name>I0W7M7_9FLAO</name>
<accession>I0W7M7</accession>
<evidence type="ECO:0000259" key="8">
    <source>
        <dbReference type="PROSITE" id="PS50072"/>
    </source>
</evidence>
<keyword evidence="5 6" id="KW-0413">Isomerase</keyword>
<dbReference type="InterPro" id="IPR046357">
    <property type="entry name" value="PPIase_dom_sf"/>
</dbReference>
<dbReference type="Proteomes" id="UP000005938">
    <property type="component" value="Unassembled WGS sequence"/>
</dbReference>
<evidence type="ECO:0000259" key="7">
    <source>
        <dbReference type="PROSITE" id="PS50059"/>
    </source>
</evidence>
<dbReference type="InterPro" id="IPR001179">
    <property type="entry name" value="PPIase_FKBP_dom"/>
</dbReference>
<dbReference type="PROSITE" id="PS00170">
    <property type="entry name" value="CSA_PPIASE_1"/>
    <property type="match status" value="1"/>
</dbReference>
<proteinExistence type="inferred from homology"/>
<comment type="catalytic activity">
    <reaction evidence="1 6">
        <text>[protein]-peptidylproline (omega=180) = [protein]-peptidylproline (omega=0)</text>
        <dbReference type="Rhea" id="RHEA:16237"/>
        <dbReference type="Rhea" id="RHEA-COMP:10747"/>
        <dbReference type="Rhea" id="RHEA-COMP:10748"/>
        <dbReference type="ChEBI" id="CHEBI:83833"/>
        <dbReference type="ChEBI" id="CHEBI:83834"/>
        <dbReference type="EC" id="5.2.1.8"/>
    </reaction>
</comment>
<evidence type="ECO:0000256" key="5">
    <source>
        <dbReference type="ARBA" id="ARBA00023235"/>
    </source>
</evidence>
<dbReference type="PANTHER" id="PTHR45625:SF4">
    <property type="entry name" value="PEPTIDYLPROLYL ISOMERASE DOMAIN AND WD REPEAT-CONTAINING PROTEIN 1"/>
    <property type="match status" value="1"/>
</dbReference>
<protein>
    <recommendedName>
        <fullName evidence="3 6">peptidylprolyl isomerase</fullName>
        <ecNumber evidence="3 6">5.2.1.8</ecNumber>
    </recommendedName>
</protein>
<dbReference type="PRINTS" id="PR00153">
    <property type="entry name" value="CSAPPISMRASE"/>
</dbReference>
<dbReference type="PANTHER" id="PTHR45625">
    <property type="entry name" value="PEPTIDYL-PROLYL CIS-TRANS ISOMERASE-RELATED"/>
    <property type="match status" value="1"/>
</dbReference>
<dbReference type="PATRIC" id="fig|946077.3.peg.2594"/>
<dbReference type="InterPro" id="IPR029000">
    <property type="entry name" value="Cyclophilin-like_dom_sf"/>
</dbReference>
<feature type="domain" description="PPIase cyclophilin-type" evidence="8">
    <location>
        <begin position="38"/>
        <end position="190"/>
    </location>
</feature>
<dbReference type="EMBL" id="AJJU01000037">
    <property type="protein sequence ID" value="EID72393.1"/>
    <property type="molecule type" value="Genomic_DNA"/>
</dbReference>
<dbReference type="Gene3D" id="3.10.50.40">
    <property type="match status" value="1"/>
</dbReference>
<dbReference type="PROSITE" id="PS50059">
    <property type="entry name" value="FKBP_PPIASE"/>
    <property type="match status" value="1"/>
</dbReference>
<evidence type="ECO:0000256" key="3">
    <source>
        <dbReference type="ARBA" id="ARBA00013194"/>
    </source>
</evidence>
<dbReference type="EC" id="5.2.1.8" evidence="3 6"/>
<comment type="caution">
    <text evidence="9">The sequence shown here is derived from an EMBL/GenBank/DDBJ whole genome shotgun (WGS) entry which is preliminary data.</text>
</comment>
<evidence type="ECO:0000313" key="9">
    <source>
        <dbReference type="EMBL" id="EID72393.1"/>
    </source>
</evidence>
<dbReference type="PROSITE" id="PS50072">
    <property type="entry name" value="CSA_PPIASE_2"/>
    <property type="match status" value="1"/>
</dbReference>
<evidence type="ECO:0000256" key="4">
    <source>
        <dbReference type="ARBA" id="ARBA00023110"/>
    </source>
</evidence>
<reference evidence="9 10" key="1">
    <citation type="journal article" date="2012" name="J. Bacteriol.">
        <title>Genome Sequence of the Halotolerant Bacterium Imtechella halotolerans K1T.</title>
        <authorList>
            <person name="Kumar S."/>
            <person name="Vikram S."/>
            <person name="Subramanian S."/>
            <person name="Raghava G.P."/>
            <person name="Pinnaka A.K."/>
        </authorList>
    </citation>
    <scope>NUCLEOTIDE SEQUENCE [LARGE SCALE GENOMIC DNA]</scope>
    <source>
        <strain evidence="9 10">K1</strain>
    </source>
</reference>